<name>A0ABQ1JMZ1_9SPHN</name>
<proteinExistence type="predicted"/>
<dbReference type="EMBL" id="BMGD01000004">
    <property type="protein sequence ID" value="GGB69883.1"/>
    <property type="molecule type" value="Genomic_DNA"/>
</dbReference>
<accession>A0ABQ1JMZ1</accession>
<protein>
    <submittedName>
        <fullName evidence="1">Uncharacterized protein</fullName>
    </submittedName>
</protein>
<keyword evidence="2" id="KW-1185">Reference proteome</keyword>
<gene>
    <name evidence="1" type="ORF">GCM10010833_26390</name>
</gene>
<dbReference type="Proteomes" id="UP000614261">
    <property type="component" value="Unassembled WGS sequence"/>
</dbReference>
<sequence>MADVIYLSPDEDMPDCGDEMRWLRIEASDDGRFFGSGGSSKANGDWVGYRSLAEDDISIEAALAAAQQWAAKYGVPIIWVQLAP</sequence>
<evidence type="ECO:0000313" key="2">
    <source>
        <dbReference type="Proteomes" id="UP000614261"/>
    </source>
</evidence>
<organism evidence="1 2">
    <name type="scientific">Blastomonas aquatica</name>
    <dbReference type="NCBI Taxonomy" id="1510276"/>
    <lineage>
        <taxon>Bacteria</taxon>
        <taxon>Pseudomonadati</taxon>
        <taxon>Pseudomonadota</taxon>
        <taxon>Alphaproteobacteria</taxon>
        <taxon>Sphingomonadales</taxon>
        <taxon>Sphingomonadaceae</taxon>
        <taxon>Blastomonas</taxon>
    </lineage>
</organism>
<dbReference type="RefSeq" id="WP_188514889.1">
    <property type="nucleotide sequence ID" value="NZ_BMGD01000004.1"/>
</dbReference>
<reference evidence="2" key="1">
    <citation type="journal article" date="2019" name="Int. J. Syst. Evol. Microbiol.">
        <title>The Global Catalogue of Microorganisms (GCM) 10K type strain sequencing project: providing services to taxonomists for standard genome sequencing and annotation.</title>
        <authorList>
            <consortium name="The Broad Institute Genomics Platform"/>
            <consortium name="The Broad Institute Genome Sequencing Center for Infectious Disease"/>
            <person name="Wu L."/>
            <person name="Ma J."/>
        </authorList>
    </citation>
    <scope>NUCLEOTIDE SEQUENCE [LARGE SCALE GENOMIC DNA]</scope>
    <source>
        <strain evidence="2">CGMCC 1.12851</strain>
    </source>
</reference>
<evidence type="ECO:0000313" key="1">
    <source>
        <dbReference type="EMBL" id="GGB69883.1"/>
    </source>
</evidence>
<comment type="caution">
    <text evidence="1">The sequence shown here is derived from an EMBL/GenBank/DDBJ whole genome shotgun (WGS) entry which is preliminary data.</text>
</comment>